<dbReference type="InterPro" id="IPR029068">
    <property type="entry name" value="Glyas_Bleomycin-R_OHBP_Dase"/>
</dbReference>
<dbReference type="PANTHER" id="PTHR11959:SF1">
    <property type="entry name" value="4-HYDROXYPHENYLPYRUVATE DIOXYGENASE"/>
    <property type="match status" value="1"/>
</dbReference>
<keyword evidence="3" id="KW-0677">Repeat</keyword>
<dbReference type="InterPro" id="IPR041736">
    <property type="entry name" value="4OHPhenylPyrv_dOase_N"/>
</dbReference>
<evidence type="ECO:0000256" key="5">
    <source>
        <dbReference type="PIRSR" id="PIRSR009283-1"/>
    </source>
</evidence>
<dbReference type="InterPro" id="IPR005956">
    <property type="entry name" value="4OHPhenylPyrv_dOase"/>
</dbReference>
<dbReference type="PANTHER" id="PTHR11959">
    <property type="entry name" value="4-HYDROXYPHENYLPYRUVATE DIOXYGENASE"/>
    <property type="match status" value="1"/>
</dbReference>
<dbReference type="Proteomes" id="UP000323046">
    <property type="component" value="Chromosome"/>
</dbReference>
<dbReference type="AlphaFoldDB" id="A0A5P2BKC8"/>
<keyword evidence="4 5" id="KW-0408">Iron</keyword>
<evidence type="ECO:0000256" key="3">
    <source>
        <dbReference type="ARBA" id="ARBA00022737"/>
    </source>
</evidence>
<feature type="domain" description="VOC" evidence="6">
    <location>
        <begin position="24"/>
        <end position="149"/>
    </location>
</feature>
<dbReference type="PIRSF" id="PIRSF009283">
    <property type="entry name" value="HPP_dOase"/>
    <property type="match status" value="1"/>
</dbReference>
<dbReference type="CDD" id="cd07250">
    <property type="entry name" value="HPPD_C_like"/>
    <property type="match status" value="1"/>
</dbReference>
<evidence type="ECO:0000256" key="4">
    <source>
        <dbReference type="ARBA" id="ARBA00023004"/>
    </source>
</evidence>
<comment type="cofactor">
    <cofactor evidence="5">
        <name>Fe cation</name>
        <dbReference type="ChEBI" id="CHEBI:24875"/>
    </cofactor>
    <text evidence="5">Binds 1 Fe cation per subunit.</text>
</comment>
<dbReference type="NCBIfam" id="TIGR01263">
    <property type="entry name" value="4HPPD"/>
    <property type="match status" value="1"/>
</dbReference>
<dbReference type="PROSITE" id="PS51819">
    <property type="entry name" value="VOC"/>
    <property type="match status" value="2"/>
</dbReference>
<dbReference type="GO" id="GO:0006572">
    <property type="term" value="P:L-tyrosine catabolic process"/>
    <property type="evidence" value="ECO:0007669"/>
    <property type="project" value="TreeGrafter"/>
</dbReference>
<comment type="similarity">
    <text evidence="1">Belongs to the 4HPPD family.</text>
</comment>
<keyword evidence="7" id="KW-0560">Oxidoreductase</keyword>
<dbReference type="RefSeq" id="WP_150175034.1">
    <property type="nucleotide sequence ID" value="NZ_CP029193.1"/>
</dbReference>
<name>A0A5P2BKC8_STRVZ</name>
<proteinExistence type="inferred from homology"/>
<sequence length="378" mass="40724">MRDIPEAAESAESPEAADPLADLSIDYVEMYVEDLEAAVAHWTDRYAFTVVGTGTSAEHRGVTVRHGRITLVLTQATSELHPASAYVMSHGDGVADIALRTADPDAAFHAGLARGAIAHRFPRQRTESGAEEPAAFRGFGDLVHTLVRRGPDEGPGLPAGHVPVEGAESNAERAAAVGLSELDHVAVCLPAGDLDAMVAYYRDALGFRFVFEEHIVVGAQAMESKVVQSRSGTVTLTLIEPDTSAATGQIDEFLKGHQGAGVQHLAFSSRDAVESVRALAGRGVSFLRTPASYYDLLGQRVDLGEERLADLRSTHVLADEDHDGRLFQIFTASTHPRKTLFFEVIERQGAATFGSANIKALYEAVELERTKQHGFDQR</sequence>
<keyword evidence="7" id="KW-0670">Pyruvate</keyword>
<keyword evidence="8" id="KW-1185">Reference proteome</keyword>
<feature type="binding site" evidence="5">
    <location>
        <position position="184"/>
    </location>
    <ligand>
        <name>Fe cation</name>
        <dbReference type="ChEBI" id="CHEBI:24875"/>
    </ligand>
</feature>
<protein>
    <submittedName>
        <fullName evidence="7">4-hydroxyphenylpyruvate dioxygenase</fullName>
    </submittedName>
</protein>
<dbReference type="Pfam" id="PF00903">
    <property type="entry name" value="Glyoxalase"/>
    <property type="match status" value="1"/>
</dbReference>
<dbReference type="GO" id="GO:0003868">
    <property type="term" value="F:4-hydroxyphenylpyruvate dioxygenase activity"/>
    <property type="evidence" value="ECO:0007669"/>
    <property type="project" value="InterPro"/>
</dbReference>
<dbReference type="SUPFAM" id="SSF54593">
    <property type="entry name" value="Glyoxalase/Bleomycin resistance protein/Dihydroxybiphenyl dioxygenase"/>
    <property type="match status" value="1"/>
</dbReference>
<feature type="binding site" evidence="5">
    <location>
        <position position="264"/>
    </location>
    <ligand>
        <name>Fe cation</name>
        <dbReference type="ChEBI" id="CHEBI:24875"/>
    </ligand>
</feature>
<accession>A0A5P2BKC8</accession>
<evidence type="ECO:0000256" key="1">
    <source>
        <dbReference type="ARBA" id="ARBA00005877"/>
    </source>
</evidence>
<dbReference type="CDD" id="cd08342">
    <property type="entry name" value="HPPD_N_like"/>
    <property type="match status" value="1"/>
</dbReference>
<dbReference type="OrthoDB" id="9780241at2"/>
<evidence type="ECO:0000256" key="2">
    <source>
        <dbReference type="ARBA" id="ARBA00022723"/>
    </source>
</evidence>
<dbReference type="InterPro" id="IPR037523">
    <property type="entry name" value="VOC_core"/>
</dbReference>
<dbReference type="InterPro" id="IPR004360">
    <property type="entry name" value="Glyas_Fos-R_dOase_dom"/>
</dbReference>
<evidence type="ECO:0000313" key="7">
    <source>
        <dbReference type="EMBL" id="QES30843.1"/>
    </source>
</evidence>
<dbReference type="InterPro" id="IPR041735">
    <property type="entry name" value="4OHPhenylPyrv_dOase_C"/>
</dbReference>
<gene>
    <name evidence="7" type="primary">hppD</name>
    <name evidence="7" type="ORF">DEJ47_34435</name>
</gene>
<keyword evidence="2 5" id="KW-0479">Metal-binding</keyword>
<dbReference type="EMBL" id="CP029193">
    <property type="protein sequence ID" value="QES30843.1"/>
    <property type="molecule type" value="Genomic_DNA"/>
</dbReference>
<evidence type="ECO:0000259" key="6">
    <source>
        <dbReference type="PROSITE" id="PS51819"/>
    </source>
</evidence>
<feature type="domain" description="VOC" evidence="6">
    <location>
        <begin position="181"/>
        <end position="332"/>
    </location>
</feature>
<dbReference type="GO" id="GO:0046872">
    <property type="term" value="F:metal ion binding"/>
    <property type="evidence" value="ECO:0007669"/>
    <property type="project" value="UniProtKB-KW"/>
</dbReference>
<keyword evidence="7" id="KW-0223">Dioxygenase</keyword>
<reference evidence="7 8" key="1">
    <citation type="submission" date="2018-05" db="EMBL/GenBank/DDBJ databases">
        <title>Streptomyces venezuelae.</title>
        <authorList>
            <person name="Kim W."/>
            <person name="Lee N."/>
            <person name="Cho B.-K."/>
        </authorList>
    </citation>
    <scope>NUCLEOTIDE SEQUENCE [LARGE SCALE GENOMIC DNA]</scope>
    <source>
        <strain evidence="7 8">ATCC 14583</strain>
    </source>
</reference>
<dbReference type="Gene3D" id="3.10.180.10">
    <property type="entry name" value="2,3-Dihydroxybiphenyl 1,2-Dioxygenase, domain 1"/>
    <property type="match status" value="2"/>
</dbReference>
<organism evidence="7 8">
    <name type="scientific">Streptomyces venezuelae</name>
    <dbReference type="NCBI Taxonomy" id="54571"/>
    <lineage>
        <taxon>Bacteria</taxon>
        <taxon>Bacillati</taxon>
        <taxon>Actinomycetota</taxon>
        <taxon>Actinomycetes</taxon>
        <taxon>Kitasatosporales</taxon>
        <taxon>Streptomycetaceae</taxon>
        <taxon>Streptomyces</taxon>
    </lineage>
</organism>
<evidence type="ECO:0000313" key="8">
    <source>
        <dbReference type="Proteomes" id="UP000323046"/>
    </source>
</evidence>
<feature type="binding site" evidence="5">
    <location>
        <position position="343"/>
    </location>
    <ligand>
        <name>Fe cation</name>
        <dbReference type="ChEBI" id="CHEBI:24875"/>
    </ligand>
</feature>